<proteinExistence type="predicted"/>
<comment type="caution">
    <text evidence="3">The sequence shown here is derived from an EMBL/GenBank/DDBJ whole genome shotgun (WGS) entry which is preliminary data.</text>
</comment>
<dbReference type="Pfam" id="PF20155">
    <property type="entry name" value="TMP_3"/>
    <property type="match status" value="1"/>
</dbReference>
<dbReference type="InterPro" id="IPR013491">
    <property type="entry name" value="Tape_meas_N"/>
</dbReference>
<feature type="coiled-coil region" evidence="1">
    <location>
        <begin position="2026"/>
        <end position="2053"/>
    </location>
</feature>
<feature type="coiled-coil region" evidence="1">
    <location>
        <begin position="1910"/>
        <end position="1983"/>
    </location>
</feature>
<accession>A0AAP4BVJ5</accession>
<keyword evidence="1" id="KW-0175">Coiled coil</keyword>
<gene>
    <name evidence="3" type="ORF">QPX54_06355</name>
</gene>
<evidence type="ECO:0000256" key="1">
    <source>
        <dbReference type="SAM" id="Coils"/>
    </source>
</evidence>
<organism evidence="3 4">
    <name type="scientific">Corynebacterium propinquum</name>
    <dbReference type="NCBI Taxonomy" id="43769"/>
    <lineage>
        <taxon>Bacteria</taxon>
        <taxon>Bacillati</taxon>
        <taxon>Actinomycetota</taxon>
        <taxon>Actinomycetes</taxon>
        <taxon>Mycobacteriales</taxon>
        <taxon>Corynebacteriaceae</taxon>
        <taxon>Corynebacterium</taxon>
    </lineage>
</organism>
<feature type="coiled-coil region" evidence="1">
    <location>
        <begin position="623"/>
        <end position="650"/>
    </location>
</feature>
<dbReference type="NCBIfam" id="TIGR02675">
    <property type="entry name" value="tape_meas_nterm"/>
    <property type="match status" value="1"/>
</dbReference>
<reference evidence="3" key="1">
    <citation type="submission" date="2023-05" db="EMBL/GenBank/DDBJ databases">
        <title>Metabolic capabilities are highly conserved among human nasal-associated Corynebacterium species in pangenomic analyses.</title>
        <authorList>
            <person name="Tran T.H."/>
            <person name="Roberts A.Q."/>
            <person name="Escapa I.F."/>
            <person name="Gao W."/>
            <person name="Conlan S."/>
            <person name="Kong H."/>
            <person name="Segre J.A."/>
            <person name="Kelly M.S."/>
            <person name="Lemon K.P."/>
        </authorList>
    </citation>
    <scope>NUCLEOTIDE SEQUENCE</scope>
    <source>
        <strain evidence="3">KPL2654</strain>
    </source>
</reference>
<feature type="coiled-coil region" evidence="1">
    <location>
        <begin position="1795"/>
        <end position="1862"/>
    </location>
</feature>
<feature type="domain" description="Tape measure protein N-terminal" evidence="2">
    <location>
        <begin position="83"/>
        <end position="249"/>
    </location>
</feature>
<name>A0AAP4BVJ5_9CORY</name>
<evidence type="ECO:0000313" key="4">
    <source>
        <dbReference type="Proteomes" id="UP001226160"/>
    </source>
</evidence>
<dbReference type="RefSeq" id="WP_284589693.1">
    <property type="nucleotide sequence ID" value="NZ_JASNVP010000005.1"/>
</dbReference>
<sequence>MAELGVGYISIIPETSKITPGIKQALSGAAGSADAEGTGRGIGTKLASGIGKTLKIGAGSAAVAAGGVVAGGIAKGMGRLTGIENATQKLSGLGNSAEQVQSIMDNALASVKGTAFGLEEAASTAAMAVAAGVKPGEELEGILTTVADTAAIAGASMADMGQIFGSVAARGKLQGDDLMQLQSRGIPVLQLLAEQAGKTAEEISEMVSKGKIDFQTFASAMESGVGGSAQKMGETFQGAVANMGAALGRVGATALDPFFDLATGGFGSVTDALDGFNDRLKPVMSGVTDFLQGRAIPAMKEFGQSWQAFLRSDSTGAFFEQAKSEFEQLYAAGRQLLPTVVNLGQAFGEAAGMLGLTAWDVFLSTLKAASSVLEAVAGPLETVSEFLADHPALVAAGVAAWTGFKTVPNIIDKVTSAFGPHIASLKTVGAGVKDVQAYYAATGREIGRFDAAVQLAATSNNNAIAGMGRAYSQGAADSKRFGVAVGGVKTAMSGVKSAAAGVMGLFGGPWGLALTGAGLAFGAFTTAAKDAERAQQAIEEAALNTADAYKNLRRAVVDTEGALSGDALTAGMEAAKNSLTEFMQLGEQYESWYFRMFAKTDLGVFERLKPVNWEQWDKDKEAAEKLRDSYKELQDTMQDLGISNEDLNRIVAEGGKEYENLIAALSSGDEAGQRAAAELSKVRDEIQRNIDAGRKLDPAFVQAAEAVDILADASSSANEKLNALESILQVMGLAPKDAERAMWDAAKAVDEVVESVTRAEFPIEQMGAAMFDASGKLDKSNEVSRAFRDELDKMAESIKKVGINGGNTQEAFDGFAPALAAMQEQFGLTDDQMKPFIDNLQQIANISDIYVSLEGADDVQKQLAIVAASMANIPDGHAITIDADSEDAVIALRELGLKVTQLPNGQVSVTVQDVPALEALDALGIKTKNLPNGHIEITDTSDKNIERLRALGLEQKEWDGKVVISDNAQVTADHVRSTLNGLTTEGKHVIHEERRVTYWQKQGYSAEQAKKIQGPVPINANGSVRAAADGLLSRQQPMIAPGGANLLWAEDETEGESFIPHALSKRGRATQILAETAGIFGLSLLDKAGQPVVRDGSDLSQQYGPITAFANGGTRKRGGNSGDIDAVETDVEISEPGSVLEELSMISQKLADIGEGQTVEVDALSEEAQVALEQLGLTVEQLPDSVTVSADTTAALAKLDALGVVAAELGDQLIEPSATLDAGELEAQAANARKTLDDLAAQTPTANAGLLIGDLEAGSDAAHTNLDGLAARRPEPHALINTGGLDAGVDHSTQRLQVLGNSKATSVSDVNNQSALTNINAVITELNKMPVERVIRVVAHGSTGGLATGGKVPGLASGGRHDGYKLPTTGPGAGVVDGFMGLDSLGMPSVRVDAGEWVINRDSSRDYDRELAEINAGVFPKLPGYATGGKVGIRSPEQMLSFAAGQQVAGEQAARSLNGAPYDWGGINWGDCSGAMSALARFAVGVAPFAGRFATMNQREALSALGFSPGLGPSETSFNVGWYNGGPWGGHTSGDVGGVNVEMGGSGGGGKIGGAAQPASSGLFTDHAHIRLGELVAFDYFRPLAAVSHRYQPAPNASYVTEGGFGVGPGGDGVSPGGLGVKSTSTDGITLGNGQKVPWSKVPQFATGGRIPTTGPGAGVRDGFLGVDASGAPSVRVDAGEWVINRGSSSKYDQELASINAGTFPKMPGYAAGGVVGAALGAGHGFDFPRAVKQFEDAARTLGVVGQEMQRAMVGLDTPGTATAGLLGRENADKVFSAINLQNVGGDWIRQSSKVQEAESKLRDVRASIAAENTKVAEAEQAVADARRELAEARAGDDEEARVKAEENLRSKEQALTSARTDATEQARALEDAERAIVGARLDALSDMAQGIGASWDKSFGHLADYFGELAKFAEVVEKLKQDVAEMQMQQVTNQLNVLKAQQDVQLKELDIQRARQRGAISVAQAEAELENARQRAALMGETSIEAMAGAMDRFGQTGVFEVGRVSESVIQNSLLVHAAQLGVYKAEAQASLDALEAARKRQLAEFQLLESTLVHSKAAQMLQMQTAQLAQQTAQLYGMTSNQASGASRGFGGVGRVGGGIGKIIGGLLAGAAGFATAGPLGALAGAGLAAAGLGDLVKGSIDIHHNKKEMGQAWSKMGGLEKLGIVAGSVLGGGAAIGGAALGPEGATMGAQIGADIIGATVGGVQHNFATIMDKQQRQFADERQKLEMDFAKRRVELEEKQLRADLTYNQRRDKAEAEVEYWSMLQKMSESKSAKEIVALRDAAEAEAKRAGIADEHKLDAMRRTNELLEQLKQATESARGESSPERKIVAALSEAIMRSGDARANQFTNARLG</sequence>
<protein>
    <submittedName>
        <fullName evidence="3">Tape measure protein</fullName>
    </submittedName>
</protein>
<dbReference type="EMBL" id="JASNVP010000005">
    <property type="protein sequence ID" value="MDK4326134.1"/>
    <property type="molecule type" value="Genomic_DNA"/>
</dbReference>
<evidence type="ECO:0000313" key="3">
    <source>
        <dbReference type="EMBL" id="MDK4326134.1"/>
    </source>
</evidence>
<dbReference type="PANTHER" id="PTHR34491">
    <property type="entry name" value="A-TYPE INCLUSION PROTEIN, PUTATIVE-RELATED"/>
    <property type="match status" value="1"/>
</dbReference>
<dbReference type="PANTHER" id="PTHR34491:SF156">
    <property type="entry name" value="KINESIN MOTOR DOMAIN-CONTAINING PROTEIN"/>
    <property type="match status" value="1"/>
</dbReference>
<evidence type="ECO:0000259" key="2">
    <source>
        <dbReference type="Pfam" id="PF20155"/>
    </source>
</evidence>
<dbReference type="Proteomes" id="UP001226160">
    <property type="component" value="Unassembled WGS sequence"/>
</dbReference>